<evidence type="ECO:0000256" key="3">
    <source>
        <dbReference type="ARBA" id="ARBA00022786"/>
    </source>
</evidence>
<name>A0AAW1QH43_9CHLO</name>
<keyword evidence="4 6" id="KW-0067">ATP-binding</keyword>
<evidence type="ECO:0000256" key="2">
    <source>
        <dbReference type="ARBA" id="ARBA00022741"/>
    </source>
</evidence>
<dbReference type="Proteomes" id="UP001438707">
    <property type="component" value="Unassembled WGS sequence"/>
</dbReference>
<keyword evidence="1" id="KW-0808">Transferase</keyword>
<dbReference type="SUPFAM" id="SSF54495">
    <property type="entry name" value="UBC-like"/>
    <property type="match status" value="1"/>
</dbReference>
<dbReference type="CDD" id="cd23791">
    <property type="entry name" value="UBCc_UBE2C"/>
    <property type="match status" value="1"/>
</dbReference>
<dbReference type="InterPro" id="IPR050113">
    <property type="entry name" value="Ub_conjugating_enzyme"/>
</dbReference>
<evidence type="ECO:0000313" key="9">
    <source>
        <dbReference type="Proteomes" id="UP001438707"/>
    </source>
</evidence>
<gene>
    <name evidence="8" type="ORF">WJX74_001962</name>
</gene>
<evidence type="ECO:0000256" key="6">
    <source>
        <dbReference type="RuleBase" id="RU362109"/>
    </source>
</evidence>
<dbReference type="SMART" id="SM00212">
    <property type="entry name" value="UBCc"/>
    <property type="match status" value="1"/>
</dbReference>
<evidence type="ECO:0000256" key="4">
    <source>
        <dbReference type="ARBA" id="ARBA00022840"/>
    </source>
</evidence>
<reference evidence="8 9" key="1">
    <citation type="journal article" date="2024" name="Nat. Commun.">
        <title>Phylogenomics reveals the evolutionary origins of lichenization in chlorophyte algae.</title>
        <authorList>
            <person name="Puginier C."/>
            <person name="Libourel C."/>
            <person name="Otte J."/>
            <person name="Skaloud P."/>
            <person name="Haon M."/>
            <person name="Grisel S."/>
            <person name="Petersen M."/>
            <person name="Berrin J.G."/>
            <person name="Delaux P.M."/>
            <person name="Dal Grande F."/>
            <person name="Keller J."/>
        </authorList>
    </citation>
    <scope>NUCLEOTIDE SEQUENCE [LARGE SCALE GENOMIC DNA]</scope>
    <source>
        <strain evidence="8 9">SAG 2145</strain>
    </source>
</reference>
<evidence type="ECO:0000256" key="5">
    <source>
        <dbReference type="PROSITE-ProRule" id="PRU10133"/>
    </source>
</evidence>
<dbReference type="PROSITE" id="PS00183">
    <property type="entry name" value="UBC_1"/>
    <property type="match status" value="1"/>
</dbReference>
<feature type="active site" description="Glycyl thioester intermediate" evidence="5">
    <location>
        <position position="152"/>
    </location>
</feature>
<keyword evidence="2 6" id="KW-0547">Nucleotide-binding</keyword>
<keyword evidence="9" id="KW-1185">Reference proteome</keyword>
<keyword evidence="3 6" id="KW-0833">Ubl conjugation pathway</keyword>
<comment type="similarity">
    <text evidence="6">Belongs to the ubiquitin-conjugating enzyme family.</text>
</comment>
<evidence type="ECO:0000256" key="1">
    <source>
        <dbReference type="ARBA" id="ARBA00022679"/>
    </source>
</evidence>
<dbReference type="Gene3D" id="3.10.110.10">
    <property type="entry name" value="Ubiquitin Conjugating Enzyme"/>
    <property type="match status" value="1"/>
</dbReference>
<protein>
    <recommendedName>
        <fullName evidence="7">UBC core domain-containing protein</fullName>
    </recommendedName>
</protein>
<proteinExistence type="inferred from homology"/>
<dbReference type="PROSITE" id="PS50127">
    <property type="entry name" value="UBC_2"/>
    <property type="match status" value="1"/>
</dbReference>
<evidence type="ECO:0000259" key="7">
    <source>
        <dbReference type="PROSITE" id="PS50127"/>
    </source>
</evidence>
<comment type="caution">
    <text evidence="8">The sequence shown here is derived from an EMBL/GenBank/DDBJ whole genome shotgun (WGS) entry which is preliminary data.</text>
</comment>
<dbReference type="InterPro" id="IPR016135">
    <property type="entry name" value="UBQ-conjugating_enzyme/RWD"/>
</dbReference>
<dbReference type="EMBL" id="JALJOS010000043">
    <property type="protein sequence ID" value="KAK9820782.1"/>
    <property type="molecule type" value="Genomic_DNA"/>
</dbReference>
<dbReference type="PANTHER" id="PTHR24067">
    <property type="entry name" value="UBIQUITIN-CONJUGATING ENZYME E2"/>
    <property type="match status" value="1"/>
</dbReference>
<dbReference type="InterPro" id="IPR023313">
    <property type="entry name" value="UBQ-conjugating_AS"/>
</dbReference>
<dbReference type="FunFam" id="3.10.110.10:FF:000047">
    <property type="entry name" value="ubiquitin-conjugating enzyme E2 20"/>
    <property type="match status" value="1"/>
</dbReference>
<sequence>MEPGVSASSPEAPCDRQAKQVLACGVLKGEANKDEIELAMATESRRSTAGTFAKSSPMGKSNSVDSQAVAKRLQSELMSLMASAEPGVSAFPDGDSLFSWIGTINGASGTVYNGLSYKLSLKFPAEYPFKAPTVKFETPCFHPNVDQHGNICLDILKEKWSAAYSVRTVLLSIQSLLGEPNNDSPLNTYAAKLWDQQEEYEKVLRKKYADTQKH</sequence>
<organism evidence="8 9">
    <name type="scientific">Apatococcus lobatus</name>
    <dbReference type="NCBI Taxonomy" id="904363"/>
    <lineage>
        <taxon>Eukaryota</taxon>
        <taxon>Viridiplantae</taxon>
        <taxon>Chlorophyta</taxon>
        <taxon>core chlorophytes</taxon>
        <taxon>Trebouxiophyceae</taxon>
        <taxon>Chlorellales</taxon>
        <taxon>Chlorellaceae</taxon>
        <taxon>Apatococcus</taxon>
    </lineage>
</organism>
<dbReference type="AlphaFoldDB" id="A0AAW1QH43"/>
<dbReference type="InterPro" id="IPR000608">
    <property type="entry name" value="UBC"/>
</dbReference>
<evidence type="ECO:0000313" key="8">
    <source>
        <dbReference type="EMBL" id="KAK9820782.1"/>
    </source>
</evidence>
<accession>A0AAW1QH43</accession>
<feature type="domain" description="UBC core" evidence="7">
    <location>
        <begin position="68"/>
        <end position="213"/>
    </location>
</feature>
<dbReference type="GO" id="GO:0016740">
    <property type="term" value="F:transferase activity"/>
    <property type="evidence" value="ECO:0007669"/>
    <property type="project" value="UniProtKB-KW"/>
</dbReference>
<dbReference type="GO" id="GO:0005524">
    <property type="term" value="F:ATP binding"/>
    <property type="evidence" value="ECO:0007669"/>
    <property type="project" value="UniProtKB-UniRule"/>
</dbReference>
<dbReference type="Pfam" id="PF00179">
    <property type="entry name" value="UQ_con"/>
    <property type="match status" value="1"/>
</dbReference>